<proteinExistence type="predicted"/>
<reference evidence="1 2" key="1">
    <citation type="submission" date="2019-05" db="EMBL/GenBank/DDBJ databases">
        <title>Another draft genome of Portunus trituberculatus and its Hox gene families provides insights of decapod evolution.</title>
        <authorList>
            <person name="Jeong J.-H."/>
            <person name="Song I."/>
            <person name="Kim S."/>
            <person name="Choi T."/>
            <person name="Kim D."/>
            <person name="Ryu S."/>
            <person name="Kim W."/>
        </authorList>
    </citation>
    <scope>NUCLEOTIDE SEQUENCE [LARGE SCALE GENOMIC DNA]</scope>
    <source>
        <tissue evidence="1">Muscle</tissue>
    </source>
</reference>
<evidence type="ECO:0000313" key="2">
    <source>
        <dbReference type="Proteomes" id="UP000324222"/>
    </source>
</evidence>
<gene>
    <name evidence="1" type="ORF">E2C01_078300</name>
</gene>
<name>A0A5B7ISD3_PORTR</name>
<dbReference type="Proteomes" id="UP000324222">
    <property type="component" value="Unassembled WGS sequence"/>
</dbReference>
<comment type="caution">
    <text evidence="1">The sequence shown here is derived from an EMBL/GenBank/DDBJ whole genome shotgun (WGS) entry which is preliminary data.</text>
</comment>
<accession>A0A5B7ISD3</accession>
<keyword evidence="2" id="KW-1185">Reference proteome</keyword>
<organism evidence="1 2">
    <name type="scientific">Portunus trituberculatus</name>
    <name type="common">Swimming crab</name>
    <name type="synonym">Neptunus trituberculatus</name>
    <dbReference type="NCBI Taxonomy" id="210409"/>
    <lineage>
        <taxon>Eukaryota</taxon>
        <taxon>Metazoa</taxon>
        <taxon>Ecdysozoa</taxon>
        <taxon>Arthropoda</taxon>
        <taxon>Crustacea</taxon>
        <taxon>Multicrustacea</taxon>
        <taxon>Malacostraca</taxon>
        <taxon>Eumalacostraca</taxon>
        <taxon>Eucarida</taxon>
        <taxon>Decapoda</taxon>
        <taxon>Pleocyemata</taxon>
        <taxon>Brachyura</taxon>
        <taxon>Eubrachyura</taxon>
        <taxon>Portunoidea</taxon>
        <taxon>Portunidae</taxon>
        <taxon>Portuninae</taxon>
        <taxon>Portunus</taxon>
    </lineage>
</organism>
<dbReference type="EMBL" id="VSRR010062886">
    <property type="protein sequence ID" value="MPC83588.1"/>
    <property type="molecule type" value="Genomic_DNA"/>
</dbReference>
<evidence type="ECO:0000313" key="1">
    <source>
        <dbReference type="EMBL" id="MPC83588.1"/>
    </source>
</evidence>
<protein>
    <submittedName>
        <fullName evidence="1">Uncharacterized protein</fullName>
    </submittedName>
</protein>
<dbReference type="AlphaFoldDB" id="A0A5B7ISD3"/>
<sequence>MDKVVSVGLGSRPHVGSNPNTYHFETMAFVELFKVTYMSL</sequence>